<sequence>PNTDTVKPDPLPIRKFSEIGIYIIFENETKANYFISSVPPNLWFFGSYHKYRYFYGDYDFVVRGTCFPNGKEYESTIMPLWTVLQMSYLYRRYLKDRFGTDDQVYGLYRIRVFHNNTSGRFSLIKYEAVNLSYSCMSRQNFMIDLTEAR</sequence>
<reference evidence="1" key="1">
    <citation type="journal article" date="2014" name="Front. Microbiol.">
        <title>High frequency of phylogenetically diverse reductive dehalogenase-homologous genes in deep subseafloor sedimentary metagenomes.</title>
        <authorList>
            <person name="Kawai M."/>
            <person name="Futagami T."/>
            <person name="Toyoda A."/>
            <person name="Takaki Y."/>
            <person name="Nishi S."/>
            <person name="Hori S."/>
            <person name="Arai W."/>
            <person name="Tsubouchi T."/>
            <person name="Morono Y."/>
            <person name="Uchiyama I."/>
            <person name="Ito T."/>
            <person name="Fujiyama A."/>
            <person name="Inagaki F."/>
            <person name="Takami H."/>
        </authorList>
    </citation>
    <scope>NUCLEOTIDE SEQUENCE</scope>
    <source>
        <strain evidence="1">Expedition CK06-06</strain>
    </source>
</reference>
<organism evidence="1">
    <name type="scientific">marine sediment metagenome</name>
    <dbReference type="NCBI Taxonomy" id="412755"/>
    <lineage>
        <taxon>unclassified sequences</taxon>
        <taxon>metagenomes</taxon>
        <taxon>ecological metagenomes</taxon>
    </lineage>
</organism>
<dbReference type="AlphaFoldDB" id="X0X5B5"/>
<evidence type="ECO:0000313" key="1">
    <source>
        <dbReference type="EMBL" id="GAG20186.1"/>
    </source>
</evidence>
<feature type="non-terminal residue" evidence="1">
    <location>
        <position position="1"/>
    </location>
</feature>
<gene>
    <name evidence="1" type="ORF">S01H1_49182</name>
</gene>
<dbReference type="EMBL" id="BARS01031618">
    <property type="protein sequence ID" value="GAG20186.1"/>
    <property type="molecule type" value="Genomic_DNA"/>
</dbReference>
<name>X0X5B5_9ZZZZ</name>
<proteinExistence type="predicted"/>
<protein>
    <submittedName>
        <fullName evidence="1">Uncharacterized protein</fullName>
    </submittedName>
</protein>
<accession>X0X5B5</accession>
<comment type="caution">
    <text evidence="1">The sequence shown here is derived from an EMBL/GenBank/DDBJ whole genome shotgun (WGS) entry which is preliminary data.</text>
</comment>